<feature type="transmembrane region" description="Helical" evidence="1">
    <location>
        <begin position="19"/>
        <end position="40"/>
    </location>
</feature>
<keyword evidence="1" id="KW-0812">Transmembrane</keyword>
<dbReference type="EMBL" id="QGUI01000111">
    <property type="protein sequence ID" value="PZN00069.1"/>
    <property type="molecule type" value="Genomic_DNA"/>
</dbReference>
<feature type="transmembrane region" description="Helical" evidence="1">
    <location>
        <begin position="61"/>
        <end position="80"/>
    </location>
</feature>
<keyword evidence="1" id="KW-0472">Membrane</keyword>
<evidence type="ECO:0000256" key="1">
    <source>
        <dbReference type="SAM" id="Phobius"/>
    </source>
</evidence>
<gene>
    <name evidence="2" type="ORF">DIU77_04410</name>
</gene>
<proteinExistence type="predicted"/>
<feature type="transmembrane region" description="Helical" evidence="1">
    <location>
        <begin position="100"/>
        <end position="120"/>
    </location>
</feature>
<reference evidence="2" key="1">
    <citation type="submission" date="2018-05" db="EMBL/GenBank/DDBJ databases">
        <authorList>
            <person name="Lanie J.A."/>
            <person name="Ng W.-L."/>
            <person name="Kazmierczak K.M."/>
            <person name="Andrzejewski T.M."/>
            <person name="Davidsen T.M."/>
            <person name="Wayne K.J."/>
            <person name="Tettelin H."/>
            <person name="Glass J.I."/>
            <person name="Rusch D."/>
            <person name="Podicherti R."/>
            <person name="Tsui H.-C.T."/>
            <person name="Winkler M.E."/>
        </authorList>
    </citation>
    <scope>NUCLEOTIDE SEQUENCE</scope>
    <source>
        <strain evidence="2">ZC4RG45</strain>
    </source>
</reference>
<comment type="caution">
    <text evidence="2">The sequence shown here is derived from an EMBL/GenBank/DDBJ whole genome shotgun (WGS) entry which is preliminary data.</text>
</comment>
<keyword evidence="1" id="KW-1133">Transmembrane helix</keyword>
<accession>A0A2W4JP41</accession>
<evidence type="ECO:0000313" key="2">
    <source>
        <dbReference type="EMBL" id="PZN00069.1"/>
    </source>
</evidence>
<protein>
    <submittedName>
        <fullName evidence="2">Uncharacterized protein</fullName>
    </submittedName>
</protein>
<name>A0A2W4JP41_9PSEU</name>
<dbReference type="AlphaFoldDB" id="A0A2W4JP41"/>
<organism evidence="2">
    <name type="scientific">Thermocrispum agreste</name>
    <dbReference type="NCBI Taxonomy" id="37925"/>
    <lineage>
        <taxon>Bacteria</taxon>
        <taxon>Bacillati</taxon>
        <taxon>Actinomycetota</taxon>
        <taxon>Actinomycetes</taxon>
        <taxon>Pseudonocardiales</taxon>
        <taxon>Pseudonocardiaceae</taxon>
        <taxon>Thermocrispum</taxon>
    </lineage>
</organism>
<sequence>MAFILPLIDMPGGVNWSKVAAWCAFLGGFGAIGGAGGWLGNTILGGSHSAMSFGQRWGQQAFGVGAVVVVLLVLMAWVYSRLGKGGGGVDAKGSGKTAKVKSLLICALIAIGGATVAALIPGLYQVSDRVVNAAGGALRDLVSVAIAAI</sequence>